<protein>
    <submittedName>
        <fullName evidence="2">Uncharacterized protein</fullName>
    </submittedName>
</protein>
<evidence type="ECO:0000313" key="2">
    <source>
        <dbReference type="EMBL" id="MBF8149164.1"/>
    </source>
</evidence>
<keyword evidence="1" id="KW-1133">Transmembrane helix</keyword>
<sequence>MNLIITILQDVNIDEKIKNAPDSSYGIGVVIGTLLPFVVLVGIAYAIYKYNKNKMNDN</sequence>
<keyword evidence="1" id="KW-0812">Transmembrane</keyword>
<evidence type="ECO:0000256" key="1">
    <source>
        <dbReference type="SAM" id="Phobius"/>
    </source>
</evidence>
<dbReference type="Proteomes" id="UP000611215">
    <property type="component" value="Unassembled WGS sequence"/>
</dbReference>
<name>A0ABS0EFD3_9FLAO</name>
<proteinExistence type="predicted"/>
<organism evidence="2 3">
    <name type="scientific">Winogradskyella marina</name>
    <dbReference type="NCBI Taxonomy" id="2785530"/>
    <lineage>
        <taxon>Bacteria</taxon>
        <taxon>Pseudomonadati</taxon>
        <taxon>Bacteroidota</taxon>
        <taxon>Flavobacteriia</taxon>
        <taxon>Flavobacteriales</taxon>
        <taxon>Flavobacteriaceae</taxon>
        <taxon>Winogradskyella</taxon>
    </lineage>
</organism>
<accession>A0ABS0EFD3</accession>
<evidence type="ECO:0000313" key="3">
    <source>
        <dbReference type="Proteomes" id="UP000611215"/>
    </source>
</evidence>
<dbReference type="RefSeq" id="WP_195870434.1">
    <property type="nucleotide sequence ID" value="NZ_JADOET010000002.1"/>
</dbReference>
<comment type="caution">
    <text evidence="2">The sequence shown here is derived from an EMBL/GenBank/DDBJ whole genome shotgun (WGS) entry which is preliminary data.</text>
</comment>
<gene>
    <name evidence="2" type="ORF">ITJ86_04610</name>
</gene>
<reference evidence="2 3" key="1">
    <citation type="submission" date="2020-11" db="EMBL/GenBank/DDBJ databases">
        <title>Winogradskyella marina sp. nov., isolated from marine sediment.</title>
        <authorList>
            <person name="Bo J."/>
            <person name="Wang S."/>
            <person name="Song X."/>
            <person name="Du Z."/>
        </authorList>
    </citation>
    <scope>NUCLEOTIDE SEQUENCE [LARGE SCALE GENOMIC DNA]</scope>
    <source>
        <strain evidence="2 3">F6397</strain>
    </source>
</reference>
<keyword evidence="3" id="KW-1185">Reference proteome</keyword>
<keyword evidence="1" id="KW-0472">Membrane</keyword>
<dbReference type="EMBL" id="JADOET010000002">
    <property type="protein sequence ID" value="MBF8149164.1"/>
    <property type="molecule type" value="Genomic_DNA"/>
</dbReference>
<feature type="transmembrane region" description="Helical" evidence="1">
    <location>
        <begin position="25"/>
        <end position="48"/>
    </location>
</feature>